<dbReference type="PANTHER" id="PTHR10807">
    <property type="entry name" value="MYOTUBULARIN-RELATED"/>
    <property type="match status" value="1"/>
</dbReference>
<dbReference type="InterPro" id="IPR010569">
    <property type="entry name" value="Myotubularin-like_Pase_dom"/>
</dbReference>
<feature type="domain" description="Myotubularin phosphatase" evidence="2">
    <location>
        <begin position="131"/>
        <end position="198"/>
    </location>
</feature>
<dbReference type="GO" id="GO:0052629">
    <property type="term" value="F:phosphatidylinositol-3,5-bisphosphate 3-phosphatase activity"/>
    <property type="evidence" value="ECO:0007669"/>
    <property type="project" value="TreeGrafter"/>
</dbReference>
<dbReference type="InterPro" id="IPR029021">
    <property type="entry name" value="Prot-tyrosine_phosphatase-like"/>
</dbReference>
<reference evidence="3" key="1">
    <citation type="submission" date="2019-05" db="EMBL/GenBank/DDBJ databases">
        <title>Annotation for the trematode Fasciolopsis buski.</title>
        <authorList>
            <person name="Choi Y.-J."/>
        </authorList>
    </citation>
    <scope>NUCLEOTIDE SEQUENCE</scope>
    <source>
        <strain evidence="3">HT</strain>
        <tissue evidence="3">Whole worm</tissue>
    </source>
</reference>
<dbReference type="InterPro" id="IPR030564">
    <property type="entry name" value="Myotubularin"/>
</dbReference>
<dbReference type="PROSITE" id="PS51339">
    <property type="entry name" value="PPASE_MYOTUBULARIN"/>
    <property type="match status" value="1"/>
</dbReference>
<dbReference type="PANTHER" id="PTHR10807:SF75">
    <property type="entry name" value="PHOSPHATIDYLINOSITOL-3-PHOSPHATE PHOSPHATASE"/>
    <property type="match status" value="1"/>
</dbReference>
<sequence length="198" mass="22855">MGSSFKACIYLLPGETVSYNERIVNGRLIITDYRLVVVTTRPSNIWSVPVALLWKVETVNLTFLKLTTKCVFDTEATCERCAERISTLIDSAGSVDNAFCYTFRDALKKDLPGHPFLSGMSRILWNDEYARPESELVFREFKRMNFQGSWKISEANRGFKICPTYPEYHIVPFGIQDSAVMNMAEFRTHRRFPSVVWR</sequence>
<dbReference type="GO" id="GO:0046856">
    <property type="term" value="P:phosphatidylinositol dephosphorylation"/>
    <property type="evidence" value="ECO:0007669"/>
    <property type="project" value="TreeGrafter"/>
</dbReference>
<evidence type="ECO:0000259" key="2">
    <source>
        <dbReference type="PROSITE" id="PS51339"/>
    </source>
</evidence>
<dbReference type="SUPFAM" id="SSF52799">
    <property type="entry name" value="(Phosphotyrosine protein) phosphatases II"/>
    <property type="match status" value="1"/>
</dbReference>
<evidence type="ECO:0000256" key="1">
    <source>
        <dbReference type="ARBA" id="ARBA00007471"/>
    </source>
</evidence>
<dbReference type="Pfam" id="PF06602">
    <property type="entry name" value="Myotub-related"/>
    <property type="match status" value="1"/>
</dbReference>
<dbReference type="GO" id="GO:0016020">
    <property type="term" value="C:membrane"/>
    <property type="evidence" value="ECO:0007669"/>
    <property type="project" value="TreeGrafter"/>
</dbReference>
<evidence type="ECO:0000313" key="4">
    <source>
        <dbReference type="Proteomes" id="UP000728185"/>
    </source>
</evidence>
<dbReference type="EMBL" id="LUCM01010895">
    <property type="protein sequence ID" value="KAA0184805.1"/>
    <property type="molecule type" value="Genomic_DNA"/>
</dbReference>
<gene>
    <name evidence="3" type="ORF">FBUS_11107</name>
</gene>
<dbReference type="AlphaFoldDB" id="A0A8E0RPX1"/>
<dbReference type="GO" id="GO:0005737">
    <property type="term" value="C:cytoplasm"/>
    <property type="evidence" value="ECO:0007669"/>
    <property type="project" value="TreeGrafter"/>
</dbReference>
<dbReference type="GO" id="GO:0004438">
    <property type="term" value="F:phosphatidylinositol-3-phosphate phosphatase activity"/>
    <property type="evidence" value="ECO:0007669"/>
    <property type="project" value="TreeGrafter"/>
</dbReference>
<name>A0A8E0RPX1_9TREM</name>
<dbReference type="GO" id="GO:0019903">
    <property type="term" value="F:protein phosphatase binding"/>
    <property type="evidence" value="ECO:0007669"/>
    <property type="project" value="TreeGrafter"/>
</dbReference>
<accession>A0A8E0RPX1</accession>
<protein>
    <recommendedName>
        <fullName evidence="2">Myotubularin phosphatase domain-containing protein</fullName>
    </recommendedName>
</protein>
<dbReference type="GO" id="GO:0010506">
    <property type="term" value="P:regulation of autophagy"/>
    <property type="evidence" value="ECO:0007669"/>
    <property type="project" value="TreeGrafter"/>
</dbReference>
<evidence type="ECO:0000313" key="3">
    <source>
        <dbReference type="EMBL" id="KAA0184805.1"/>
    </source>
</evidence>
<comment type="caution">
    <text evidence="3">The sequence shown here is derived from an EMBL/GenBank/DDBJ whole genome shotgun (WGS) entry which is preliminary data.</text>
</comment>
<dbReference type="Proteomes" id="UP000728185">
    <property type="component" value="Unassembled WGS sequence"/>
</dbReference>
<dbReference type="OrthoDB" id="271628at2759"/>
<keyword evidence="4" id="KW-1185">Reference proteome</keyword>
<organism evidence="3 4">
    <name type="scientific">Fasciolopsis buskii</name>
    <dbReference type="NCBI Taxonomy" id="27845"/>
    <lineage>
        <taxon>Eukaryota</taxon>
        <taxon>Metazoa</taxon>
        <taxon>Spiralia</taxon>
        <taxon>Lophotrochozoa</taxon>
        <taxon>Platyhelminthes</taxon>
        <taxon>Trematoda</taxon>
        <taxon>Digenea</taxon>
        <taxon>Plagiorchiida</taxon>
        <taxon>Echinostomata</taxon>
        <taxon>Echinostomatoidea</taxon>
        <taxon>Fasciolidae</taxon>
        <taxon>Fasciolopsis</taxon>
    </lineage>
</organism>
<comment type="similarity">
    <text evidence="1">Belongs to the protein-tyrosine phosphatase family. Non-receptor class myotubularin subfamily.</text>
</comment>
<proteinExistence type="inferred from homology"/>